<sequence>MTGSGLWIDERILTADGDRLAAPCHSGMMPECEAAPADLGAVSFYRDFHPAAHYWPLRLVASGILLAVAALPAHGAFRLLRNRTGTARRSAG</sequence>
<proteinExistence type="predicted"/>
<feature type="transmembrane region" description="Helical" evidence="1">
    <location>
        <begin position="59"/>
        <end position="80"/>
    </location>
</feature>
<name>A0ABW6QAY0_9ACTN</name>
<keyword evidence="1" id="KW-0472">Membrane</keyword>
<reference evidence="2 3" key="1">
    <citation type="submission" date="2024-09" db="EMBL/GenBank/DDBJ databases">
        <title>The Natural Products Discovery Center: Release of the First 8490 Sequenced Strains for Exploring Actinobacteria Biosynthetic Diversity.</title>
        <authorList>
            <person name="Kalkreuter E."/>
            <person name="Kautsar S.A."/>
            <person name="Yang D."/>
            <person name="Bader C.D."/>
            <person name="Teijaro C.N."/>
            <person name="Fluegel L."/>
            <person name="Davis C.M."/>
            <person name="Simpson J.R."/>
            <person name="Lauterbach L."/>
            <person name="Steele A.D."/>
            <person name="Gui C."/>
            <person name="Meng S."/>
            <person name="Li G."/>
            <person name="Viehrig K."/>
            <person name="Ye F."/>
            <person name="Su P."/>
            <person name="Kiefer A.F."/>
            <person name="Nichols A."/>
            <person name="Cepeda A.J."/>
            <person name="Yan W."/>
            <person name="Fan B."/>
            <person name="Jiang Y."/>
            <person name="Adhikari A."/>
            <person name="Zheng C.-J."/>
            <person name="Schuster L."/>
            <person name="Cowan T.M."/>
            <person name="Smanski M.J."/>
            <person name="Chevrette M.G."/>
            <person name="De Carvalho L.P.S."/>
            <person name="Shen B."/>
        </authorList>
    </citation>
    <scope>NUCLEOTIDE SEQUENCE [LARGE SCALE GENOMIC DNA]</scope>
    <source>
        <strain evidence="2 3">NPDC058328</strain>
    </source>
</reference>
<dbReference type="EMBL" id="JBHVZQ010000022">
    <property type="protein sequence ID" value="MFF1276287.1"/>
    <property type="molecule type" value="Genomic_DNA"/>
</dbReference>
<protein>
    <submittedName>
        <fullName evidence="2">Uncharacterized protein</fullName>
    </submittedName>
</protein>
<keyword evidence="1" id="KW-1133">Transmembrane helix</keyword>
<dbReference type="Proteomes" id="UP001601627">
    <property type="component" value="Unassembled WGS sequence"/>
</dbReference>
<evidence type="ECO:0000256" key="1">
    <source>
        <dbReference type="SAM" id="Phobius"/>
    </source>
</evidence>
<accession>A0ABW6QAY0</accession>
<dbReference type="RefSeq" id="WP_388237398.1">
    <property type="nucleotide sequence ID" value="NZ_JBHVZQ010000022.1"/>
</dbReference>
<evidence type="ECO:0000313" key="2">
    <source>
        <dbReference type="EMBL" id="MFF1276287.1"/>
    </source>
</evidence>
<comment type="caution">
    <text evidence="2">The sequence shown here is derived from an EMBL/GenBank/DDBJ whole genome shotgun (WGS) entry which is preliminary data.</text>
</comment>
<gene>
    <name evidence="2" type="ORF">ACFVZC_23255</name>
</gene>
<evidence type="ECO:0000313" key="3">
    <source>
        <dbReference type="Proteomes" id="UP001601627"/>
    </source>
</evidence>
<keyword evidence="1" id="KW-0812">Transmembrane</keyword>
<organism evidence="2 3">
    <name type="scientific">Streptomyces marokkonensis</name>
    <dbReference type="NCBI Taxonomy" id="324855"/>
    <lineage>
        <taxon>Bacteria</taxon>
        <taxon>Bacillati</taxon>
        <taxon>Actinomycetota</taxon>
        <taxon>Actinomycetes</taxon>
        <taxon>Kitasatosporales</taxon>
        <taxon>Streptomycetaceae</taxon>
        <taxon>Streptomyces</taxon>
    </lineage>
</organism>
<keyword evidence="3" id="KW-1185">Reference proteome</keyword>